<keyword evidence="1" id="KW-0175">Coiled coil</keyword>
<evidence type="ECO:0000256" key="1">
    <source>
        <dbReference type="SAM" id="Coils"/>
    </source>
</evidence>
<sequence length="234" mass="26111">MRDQRDEKMQRIAELQKNNQQLSVQAQELAHQLLQLQSANKETVARKNELEELRKRRDAAKIVVAEAAAQVEATRARTAAQIAEAEKLEYQFDIAYIYVATAYMASFIPVQKQWLPFHQSVLQKTDEYNTERAELLRARDEYREVLGKVAELQTQARAKLTEKAAAAAKLAAEAKAKEEAERELENRRKAAETAANSVQAQAFGEVFSGQAPAATTSPTKAMPSQNSAPVLQQG</sequence>
<organism evidence="3 4">
    <name type="scientific">Cylicostephanus goldi</name>
    <name type="common">Nematode worm</name>
    <dbReference type="NCBI Taxonomy" id="71465"/>
    <lineage>
        <taxon>Eukaryota</taxon>
        <taxon>Metazoa</taxon>
        <taxon>Ecdysozoa</taxon>
        <taxon>Nematoda</taxon>
        <taxon>Chromadorea</taxon>
        <taxon>Rhabditida</taxon>
        <taxon>Rhabditina</taxon>
        <taxon>Rhabditomorpha</taxon>
        <taxon>Strongyloidea</taxon>
        <taxon>Strongylidae</taxon>
        <taxon>Cylicostephanus</taxon>
    </lineage>
</organism>
<evidence type="ECO:0000256" key="2">
    <source>
        <dbReference type="SAM" id="MobiDB-lite"/>
    </source>
</evidence>
<keyword evidence="4" id="KW-1185">Reference proteome</keyword>
<feature type="coiled-coil region" evidence="1">
    <location>
        <begin position="5"/>
        <end position="88"/>
    </location>
</feature>
<name>A0A3P7QZS3_CYLGO</name>
<gene>
    <name evidence="3" type="ORF">CGOC_LOCUS13211</name>
</gene>
<feature type="compositionally biased region" description="Polar residues" evidence="2">
    <location>
        <begin position="213"/>
        <end position="234"/>
    </location>
</feature>
<feature type="region of interest" description="Disordered" evidence="2">
    <location>
        <begin position="209"/>
        <end position="234"/>
    </location>
</feature>
<evidence type="ECO:0000313" key="3">
    <source>
        <dbReference type="EMBL" id="VDN36436.1"/>
    </source>
</evidence>
<protein>
    <submittedName>
        <fullName evidence="3">Uncharacterized protein</fullName>
    </submittedName>
</protein>
<feature type="coiled-coil region" evidence="1">
    <location>
        <begin position="135"/>
        <end position="201"/>
    </location>
</feature>
<accession>A0A3P7QZS3</accession>
<evidence type="ECO:0000313" key="4">
    <source>
        <dbReference type="Proteomes" id="UP000271889"/>
    </source>
</evidence>
<proteinExistence type="predicted"/>
<dbReference type="EMBL" id="UYRV01129220">
    <property type="protein sequence ID" value="VDN36436.1"/>
    <property type="molecule type" value="Genomic_DNA"/>
</dbReference>
<dbReference type="Proteomes" id="UP000271889">
    <property type="component" value="Unassembled WGS sequence"/>
</dbReference>
<reference evidence="3 4" key="1">
    <citation type="submission" date="2018-11" db="EMBL/GenBank/DDBJ databases">
        <authorList>
            <consortium name="Pathogen Informatics"/>
        </authorList>
    </citation>
    <scope>NUCLEOTIDE SEQUENCE [LARGE SCALE GENOMIC DNA]</scope>
</reference>
<dbReference type="AlphaFoldDB" id="A0A3P7QZS3"/>